<dbReference type="AlphaFoldDB" id="A0A392W7E9"/>
<evidence type="ECO:0000313" key="2">
    <source>
        <dbReference type="EMBL" id="MCI95061.1"/>
    </source>
</evidence>
<sequence length="23" mass="2995">MRRADRGVERKPLLEKRRRRMRQ</sequence>
<name>A0A392W7E9_9FABA</name>
<organism evidence="2 3">
    <name type="scientific">Trifolium medium</name>
    <dbReference type="NCBI Taxonomy" id="97028"/>
    <lineage>
        <taxon>Eukaryota</taxon>
        <taxon>Viridiplantae</taxon>
        <taxon>Streptophyta</taxon>
        <taxon>Embryophyta</taxon>
        <taxon>Tracheophyta</taxon>
        <taxon>Spermatophyta</taxon>
        <taxon>Magnoliopsida</taxon>
        <taxon>eudicotyledons</taxon>
        <taxon>Gunneridae</taxon>
        <taxon>Pentapetalae</taxon>
        <taxon>rosids</taxon>
        <taxon>fabids</taxon>
        <taxon>Fabales</taxon>
        <taxon>Fabaceae</taxon>
        <taxon>Papilionoideae</taxon>
        <taxon>50 kb inversion clade</taxon>
        <taxon>NPAAA clade</taxon>
        <taxon>Hologalegina</taxon>
        <taxon>IRL clade</taxon>
        <taxon>Trifolieae</taxon>
        <taxon>Trifolium</taxon>
    </lineage>
</organism>
<dbReference type="EMBL" id="LXQA011374813">
    <property type="protein sequence ID" value="MCI95061.1"/>
    <property type="molecule type" value="Genomic_DNA"/>
</dbReference>
<reference evidence="2 3" key="1">
    <citation type="journal article" date="2018" name="Front. Plant Sci.">
        <title>Red Clover (Trifolium pratense) and Zigzag Clover (T. medium) - A Picture of Genomic Similarities and Differences.</title>
        <authorList>
            <person name="Dluhosova J."/>
            <person name="Istvanek J."/>
            <person name="Nedelnik J."/>
            <person name="Repkova J."/>
        </authorList>
    </citation>
    <scope>NUCLEOTIDE SEQUENCE [LARGE SCALE GENOMIC DNA]</scope>
    <source>
        <strain evidence="3">cv. 10/8</strain>
        <tissue evidence="2">Leaf</tissue>
    </source>
</reference>
<feature type="non-terminal residue" evidence="2">
    <location>
        <position position="23"/>
    </location>
</feature>
<evidence type="ECO:0000256" key="1">
    <source>
        <dbReference type="SAM" id="MobiDB-lite"/>
    </source>
</evidence>
<evidence type="ECO:0000313" key="3">
    <source>
        <dbReference type="Proteomes" id="UP000265520"/>
    </source>
</evidence>
<keyword evidence="3" id="KW-1185">Reference proteome</keyword>
<proteinExistence type="predicted"/>
<protein>
    <submittedName>
        <fullName evidence="2">Uncharacterized protein</fullName>
    </submittedName>
</protein>
<dbReference type="Proteomes" id="UP000265520">
    <property type="component" value="Unassembled WGS sequence"/>
</dbReference>
<feature type="region of interest" description="Disordered" evidence="1">
    <location>
        <begin position="1"/>
        <end position="23"/>
    </location>
</feature>
<feature type="compositionally biased region" description="Basic and acidic residues" evidence="1">
    <location>
        <begin position="1"/>
        <end position="15"/>
    </location>
</feature>
<accession>A0A392W7E9</accession>
<comment type="caution">
    <text evidence="2">The sequence shown here is derived from an EMBL/GenBank/DDBJ whole genome shotgun (WGS) entry which is preliminary data.</text>
</comment>